<dbReference type="RefSeq" id="WP_022349798.1">
    <property type="nucleotide sequence ID" value="NZ_JACJME010000014.1"/>
</dbReference>
<dbReference type="eggNOG" id="COG1316">
    <property type="taxonomic scope" value="Bacteria"/>
</dbReference>
<comment type="similarity">
    <text evidence="1">Belongs to the LytR/CpsA/Psr (LCP) family.</text>
</comment>
<comment type="caution">
    <text evidence="5">The sequence shown here is derived from an EMBL/GenBank/DDBJ whole genome shotgun (WGS) entry which is preliminary data.</text>
</comment>
<evidence type="ECO:0000256" key="2">
    <source>
        <dbReference type="SAM" id="MobiDB-lite"/>
    </source>
</evidence>
<dbReference type="NCBIfam" id="TIGR00350">
    <property type="entry name" value="lytR_cpsA_psr"/>
    <property type="match status" value="1"/>
</dbReference>
<organism evidence="5 6">
    <name type="scientific">Enorma massiliensis</name>
    <dbReference type="NCBI Taxonomy" id="1472761"/>
    <lineage>
        <taxon>Bacteria</taxon>
        <taxon>Bacillati</taxon>
        <taxon>Actinomycetota</taxon>
        <taxon>Coriobacteriia</taxon>
        <taxon>Coriobacteriales</taxon>
        <taxon>Coriobacteriaceae</taxon>
        <taxon>Enorma</taxon>
    </lineage>
</organism>
<dbReference type="STRING" id="1118060.GCA_000311845_00005"/>
<dbReference type="Pfam" id="PF03816">
    <property type="entry name" value="LytR_cpsA_psr"/>
    <property type="match status" value="1"/>
</dbReference>
<feature type="domain" description="Cell envelope-related transcriptional attenuator" evidence="4">
    <location>
        <begin position="116"/>
        <end position="268"/>
    </location>
</feature>
<evidence type="ECO:0000259" key="4">
    <source>
        <dbReference type="Pfam" id="PF03816"/>
    </source>
</evidence>
<dbReference type="InterPro" id="IPR050922">
    <property type="entry name" value="LytR/CpsA/Psr_CW_biosynth"/>
</dbReference>
<feature type="transmembrane region" description="Helical" evidence="3">
    <location>
        <begin position="44"/>
        <end position="68"/>
    </location>
</feature>
<proteinExistence type="inferred from homology"/>
<evidence type="ECO:0000313" key="6">
    <source>
        <dbReference type="Proteomes" id="UP000196560"/>
    </source>
</evidence>
<dbReference type="PANTHER" id="PTHR33392:SF6">
    <property type="entry name" value="POLYISOPRENYL-TEICHOIC ACID--PEPTIDOGLYCAN TEICHOIC ACID TRANSFERASE TAGU"/>
    <property type="match status" value="1"/>
</dbReference>
<feature type="compositionally biased region" description="Low complexity" evidence="2">
    <location>
        <begin position="12"/>
        <end position="22"/>
    </location>
</feature>
<dbReference type="Gene3D" id="3.40.630.190">
    <property type="entry name" value="LCP protein"/>
    <property type="match status" value="1"/>
</dbReference>
<dbReference type="EMBL" id="NFHO01000013">
    <property type="protein sequence ID" value="OUN41495.1"/>
    <property type="molecule type" value="Genomic_DNA"/>
</dbReference>
<gene>
    <name evidence="5" type="ORF">B5G21_09460</name>
</gene>
<name>A0A1Y3TZX2_9ACTN</name>
<feature type="compositionally biased region" description="Low complexity" evidence="2">
    <location>
        <begin position="397"/>
        <end position="408"/>
    </location>
</feature>
<evidence type="ECO:0000256" key="3">
    <source>
        <dbReference type="SAM" id="Phobius"/>
    </source>
</evidence>
<feature type="region of interest" description="Disordered" evidence="2">
    <location>
        <begin position="1"/>
        <end position="22"/>
    </location>
</feature>
<accession>A0A1Y3TZX2</accession>
<reference evidence="6" key="1">
    <citation type="submission" date="2017-04" db="EMBL/GenBank/DDBJ databases">
        <title>Function of individual gut microbiota members based on whole genome sequencing of pure cultures obtained from chicken caecum.</title>
        <authorList>
            <person name="Medvecky M."/>
            <person name="Cejkova D."/>
            <person name="Polansky O."/>
            <person name="Karasova D."/>
            <person name="Kubasova T."/>
            <person name="Cizek A."/>
            <person name="Rychlik I."/>
        </authorList>
    </citation>
    <scope>NUCLEOTIDE SEQUENCE [LARGE SCALE GENOMIC DNA]</scope>
    <source>
        <strain evidence="6">An70</strain>
    </source>
</reference>
<keyword evidence="3" id="KW-0812">Transmembrane</keyword>
<keyword evidence="3" id="KW-1133">Transmembrane helix</keyword>
<dbReference type="AlphaFoldDB" id="A0A1Y3TZX2"/>
<keyword evidence="6" id="KW-1185">Reference proteome</keyword>
<feature type="compositionally biased region" description="Polar residues" evidence="2">
    <location>
        <begin position="372"/>
        <end position="386"/>
    </location>
</feature>
<dbReference type="PANTHER" id="PTHR33392">
    <property type="entry name" value="POLYISOPRENYL-TEICHOIC ACID--PEPTIDOGLYCAN TEICHOIC ACID TRANSFERASE TAGU"/>
    <property type="match status" value="1"/>
</dbReference>
<sequence>MGLRRKKAVQQSRRTSSSTASRIYSRENVGRYSERARKRRRGRIIRRSIVCSLLVMLVTAGTATAIWFNSIVSRLNDAGIITDELRAVLADSDVAREPFYMLLLGTDGRPGETAYRTDSIILARIDPTGKQVTLISVPRDTKVEYKGSTMKINAVFTYGAADDGSGAEEMVQAVNELCGVEISQYAEINFDGMKALVDAVGGIDIYVPEGDEVDDPEAGPVTIEAGQQHMDGEAALTFCRARHQFADGDYTRMRHQRMVLGALADKILNNLDIATIPSLVESLADMVHTSLSVSDIISLVNAMRGMDVNDMYSANIPSWAGDDTYINGQSYVFVYEDALEEMMARVDAGEDPEGPQTMGSGGDESATIGDLYNNSNTDWARGTATTSGGSSDDESSGESSGSSSSSSE</sequence>
<keyword evidence="3" id="KW-0472">Membrane</keyword>
<dbReference type="InterPro" id="IPR004474">
    <property type="entry name" value="LytR_CpsA_psr"/>
</dbReference>
<evidence type="ECO:0000256" key="1">
    <source>
        <dbReference type="ARBA" id="ARBA00006068"/>
    </source>
</evidence>
<feature type="region of interest" description="Disordered" evidence="2">
    <location>
        <begin position="349"/>
        <end position="408"/>
    </location>
</feature>
<evidence type="ECO:0000313" key="5">
    <source>
        <dbReference type="EMBL" id="OUN41495.1"/>
    </source>
</evidence>
<protein>
    <recommendedName>
        <fullName evidence="4">Cell envelope-related transcriptional attenuator domain-containing protein</fullName>
    </recommendedName>
</protein>
<dbReference type="Proteomes" id="UP000196560">
    <property type="component" value="Unassembled WGS sequence"/>
</dbReference>